<accession>A0A2Y9BCE7</accession>
<keyword evidence="2 3" id="KW-0808">Transferase</keyword>
<dbReference type="Proteomes" id="UP000245845">
    <property type="component" value="Unassembled WGS sequence"/>
</dbReference>
<evidence type="ECO:0000256" key="1">
    <source>
        <dbReference type="ARBA" id="ARBA00022676"/>
    </source>
</evidence>
<dbReference type="EMBL" id="QGDL01000005">
    <property type="protein sequence ID" value="PWJ29855.1"/>
    <property type="molecule type" value="Genomic_DNA"/>
</dbReference>
<dbReference type="OrthoDB" id="1770743at2"/>
<keyword evidence="1" id="KW-0328">Glycosyltransferase</keyword>
<keyword evidence="4" id="KW-1185">Reference proteome</keyword>
<evidence type="ECO:0000313" key="4">
    <source>
        <dbReference type="Proteomes" id="UP000245845"/>
    </source>
</evidence>
<evidence type="ECO:0000313" key="3">
    <source>
        <dbReference type="EMBL" id="PWJ29855.1"/>
    </source>
</evidence>
<protein>
    <submittedName>
        <fullName evidence="3">N-acetylglucosaminyldiphosphoundecaprenol N-acetyl-beta-D-mannosaminyltransferase</fullName>
    </submittedName>
</protein>
<reference evidence="3 4" key="1">
    <citation type="submission" date="2018-05" db="EMBL/GenBank/DDBJ databases">
        <title>The Hungate 1000. A catalogue of reference genomes from the rumen microbiome.</title>
        <authorList>
            <person name="Kelly W."/>
        </authorList>
    </citation>
    <scope>NUCLEOTIDE SEQUENCE [LARGE SCALE GENOMIC DNA]</scope>
    <source>
        <strain evidence="3 4">NLAE-zl-C242</strain>
    </source>
</reference>
<dbReference type="Pfam" id="PF03808">
    <property type="entry name" value="Glyco_tran_WecG"/>
    <property type="match status" value="1"/>
</dbReference>
<organism evidence="3 4">
    <name type="scientific">Faecalicatena orotica</name>
    <dbReference type="NCBI Taxonomy" id="1544"/>
    <lineage>
        <taxon>Bacteria</taxon>
        <taxon>Bacillati</taxon>
        <taxon>Bacillota</taxon>
        <taxon>Clostridia</taxon>
        <taxon>Lachnospirales</taxon>
        <taxon>Lachnospiraceae</taxon>
        <taxon>Faecalicatena</taxon>
    </lineage>
</organism>
<evidence type="ECO:0000256" key="2">
    <source>
        <dbReference type="ARBA" id="ARBA00022679"/>
    </source>
</evidence>
<comment type="caution">
    <text evidence="3">The sequence shown here is derived from an EMBL/GenBank/DDBJ whole genome shotgun (WGS) entry which is preliminary data.</text>
</comment>
<dbReference type="AlphaFoldDB" id="A0A2Y9BCE7"/>
<dbReference type="PANTHER" id="PTHR34136">
    <property type="match status" value="1"/>
</dbReference>
<gene>
    <name evidence="3" type="ORF">A8806_105157</name>
</gene>
<proteinExistence type="predicted"/>
<name>A0A2Y9BCE7_9FIRM</name>
<dbReference type="InterPro" id="IPR004629">
    <property type="entry name" value="WecG_TagA_CpsF"/>
</dbReference>
<dbReference type="RefSeq" id="WP_109730990.1">
    <property type="nucleotide sequence ID" value="NZ_BAAACK010000018.1"/>
</dbReference>
<dbReference type="GO" id="GO:0016758">
    <property type="term" value="F:hexosyltransferase activity"/>
    <property type="evidence" value="ECO:0007669"/>
    <property type="project" value="TreeGrafter"/>
</dbReference>
<dbReference type="PANTHER" id="PTHR34136:SF1">
    <property type="entry name" value="UDP-N-ACETYL-D-MANNOSAMINURONIC ACID TRANSFERASE"/>
    <property type="match status" value="1"/>
</dbReference>
<sequence length="223" mass="25716">MEKRINIFDVEIDGFTAKAAMKAAVEYMQSESINTIEIVTLDMLMQGQDSPEWKEETKEIDLVLPGEKEILEAAEILDKSLLKDVTNKMFLKMFLRYLQRNRKRIFLVAGSEQELEKLREALEKYNKGIIVVGTGILDAEGKSKEEVINEVNGAETDCIFSVLPSPLQEEFIVNNSALLNARVWLGCGQTLVRNYGERQTGRVRRFFIKKIFRYRVEKEKKEN</sequence>